<dbReference type="Gene3D" id="1.10.640.10">
    <property type="entry name" value="Haem peroxidase domain superfamily, animal type"/>
    <property type="match status" value="1"/>
</dbReference>
<dbReference type="GO" id="GO:0031408">
    <property type="term" value="P:oxylipin biosynthetic process"/>
    <property type="evidence" value="ECO:0007669"/>
    <property type="project" value="UniProtKB-KW"/>
</dbReference>
<dbReference type="AlphaFoldDB" id="H5TJN4"/>
<dbReference type="InterPro" id="IPR019791">
    <property type="entry name" value="Haem_peroxidase_animal"/>
</dbReference>
<evidence type="ECO:0000256" key="4">
    <source>
        <dbReference type="ARBA" id="ARBA00022617"/>
    </source>
</evidence>
<evidence type="ECO:0000256" key="3">
    <source>
        <dbReference type="ARBA" id="ARBA00022559"/>
    </source>
</evidence>
<keyword evidence="6" id="KW-0925">Oxylipin biosynthesis</keyword>
<reference evidence="14" key="1">
    <citation type="submission" date="2012-02" db="EMBL/GenBank/DDBJ databases">
        <title>Whole genome shotgun sequence of Gordonia otitidis NBRC 100426.</title>
        <authorList>
            <person name="Yoshida I."/>
            <person name="Hosoyama A."/>
            <person name="Tsuchikane K."/>
            <person name="Katsumata H."/>
            <person name="Yamazaki S."/>
            <person name="Fujita N."/>
        </authorList>
    </citation>
    <scope>NUCLEOTIDE SEQUENCE [LARGE SCALE GENOMIC DNA]</scope>
    <source>
        <strain evidence="14">NBRC 100426</strain>
    </source>
</reference>
<dbReference type="RefSeq" id="WP_007237936.1">
    <property type="nucleotide sequence ID" value="NZ_BAFB01000077.1"/>
</dbReference>
<dbReference type="GO" id="GO:0006952">
    <property type="term" value="P:defense response"/>
    <property type="evidence" value="ECO:0007669"/>
    <property type="project" value="UniProtKB-KW"/>
</dbReference>
<evidence type="ECO:0008006" key="16">
    <source>
        <dbReference type="Google" id="ProtNLM"/>
    </source>
</evidence>
<dbReference type="GO" id="GO:0016702">
    <property type="term" value="F:oxidoreductase activity, acting on single donors with incorporation of molecular oxygen, incorporation of two atoms of oxygen"/>
    <property type="evidence" value="ECO:0007669"/>
    <property type="project" value="TreeGrafter"/>
</dbReference>
<evidence type="ECO:0000313" key="14">
    <source>
        <dbReference type="EMBL" id="GAB33692.1"/>
    </source>
</evidence>
<proteinExistence type="predicted"/>
<keyword evidence="15" id="KW-1185">Reference proteome</keyword>
<protein>
    <recommendedName>
        <fullName evidence="16">Peroxidase</fullName>
    </recommendedName>
</protein>
<keyword evidence="8" id="KW-0276">Fatty acid metabolism</keyword>
<evidence type="ECO:0000256" key="9">
    <source>
        <dbReference type="ARBA" id="ARBA00022964"/>
    </source>
</evidence>
<keyword evidence="3" id="KW-0575">Peroxidase</keyword>
<dbReference type="CDD" id="cd09818">
    <property type="entry name" value="PIOX_like"/>
    <property type="match status" value="1"/>
</dbReference>
<evidence type="ECO:0000256" key="11">
    <source>
        <dbReference type="ARBA" id="ARBA00023004"/>
    </source>
</evidence>
<keyword evidence="2" id="KW-0444">Lipid biosynthesis</keyword>
<dbReference type="EMBL" id="BAFB01000077">
    <property type="protein sequence ID" value="GAB33692.1"/>
    <property type="molecule type" value="Genomic_DNA"/>
</dbReference>
<evidence type="ECO:0000256" key="7">
    <source>
        <dbReference type="ARBA" id="ARBA00022821"/>
    </source>
</evidence>
<dbReference type="GO" id="GO:0006633">
    <property type="term" value="P:fatty acid biosynthetic process"/>
    <property type="evidence" value="ECO:0007669"/>
    <property type="project" value="UniProtKB-KW"/>
</dbReference>
<dbReference type="GO" id="GO:0020037">
    <property type="term" value="F:heme binding"/>
    <property type="evidence" value="ECO:0007669"/>
    <property type="project" value="InterPro"/>
</dbReference>
<dbReference type="STRING" id="1108044.GOOTI_077_00130"/>
<dbReference type="Pfam" id="PF03098">
    <property type="entry name" value="An_peroxidase"/>
    <property type="match status" value="1"/>
</dbReference>
<accession>H5TJN4</accession>
<organism evidence="14 15">
    <name type="scientific">Gordonia otitidis (strain DSM 44809 / CCUG 52243 / JCM 12355 / NBRC 100426 / IFM 10032)</name>
    <dbReference type="NCBI Taxonomy" id="1108044"/>
    <lineage>
        <taxon>Bacteria</taxon>
        <taxon>Bacillati</taxon>
        <taxon>Actinomycetota</taxon>
        <taxon>Actinomycetes</taxon>
        <taxon>Mycobacteriales</taxon>
        <taxon>Gordoniaceae</taxon>
        <taxon>Gordonia</taxon>
    </lineage>
</organism>
<evidence type="ECO:0000256" key="12">
    <source>
        <dbReference type="ARBA" id="ARBA00023098"/>
    </source>
</evidence>
<dbReference type="OrthoDB" id="9765610at2"/>
<keyword evidence="9" id="KW-0223">Dioxygenase</keyword>
<dbReference type="GO" id="GO:0046872">
    <property type="term" value="F:metal ion binding"/>
    <property type="evidence" value="ECO:0007669"/>
    <property type="project" value="UniProtKB-KW"/>
</dbReference>
<dbReference type="PANTHER" id="PTHR11903">
    <property type="entry name" value="PROSTAGLANDIN G/H SYNTHASE"/>
    <property type="match status" value="1"/>
</dbReference>
<sequence length="600" mass="67376">MVDQRTTVERVLASAAENADRLFGWSRLPKPLALAVLVGIRSQLRALNLFDTDPDPVTPLDPPLNPSDHPGRTIDGRFDNLERPDMGSVGARFGRNVPIDATWPETEDRAREPSPRVISEKLLARTEFQPASTLNLLAAAWIQFQVHDWVSHLTPVDPEPWLVGLEPDDPWPHARPMQIPHTPALDGPTDVPPTFANRDTHWWDASQIYGDTEEYARAIRDTDAQGNLLATIELADDGLPTLAAEQLLDPTGPQANSWLGLALMQSLFLREHNTICRRLTAAQPELADDQQRLYDIARLVNSALMAKIHTIDWTPAIIAHPTTVTGMRANWFGLLGEKFTTRFGRLVDNEILFGIPGGRTELNGVPFSLTEEFISVYRMHPLLPDELEVRSVATGQTRRTHALAELLVDHVHTRMAESSMADLLYSFGRAHPGALTLQNFPAALRDLARPSGEPIDLATVDVLRSRERGVPRYNEFRRYFRLAPARSFADLTDRPEWAAQLERIYSTVDDVDLMVGLYAERKPRGFGFSDTAFRVFILMASRRIAADRFLTTDFTADFYTEAGMAWIRDNSMRTVLLRHFPTLTPLLTKIANPFAPWPAT</sequence>
<dbReference type="PANTHER" id="PTHR11903:SF11">
    <property type="entry name" value="ALPHA-DIOXYGENASE 1"/>
    <property type="match status" value="1"/>
</dbReference>
<name>H5TJN4_GORO1</name>
<keyword evidence="11" id="KW-0408">Iron</keyword>
<evidence type="ECO:0000256" key="6">
    <source>
        <dbReference type="ARBA" id="ARBA00022767"/>
    </source>
</evidence>
<evidence type="ECO:0000256" key="13">
    <source>
        <dbReference type="ARBA" id="ARBA00023160"/>
    </source>
</evidence>
<keyword evidence="5" id="KW-0479">Metal-binding</keyword>
<keyword evidence="7" id="KW-0611">Plant defense</keyword>
<dbReference type="GO" id="GO:0006979">
    <property type="term" value="P:response to oxidative stress"/>
    <property type="evidence" value="ECO:0007669"/>
    <property type="project" value="InterPro"/>
</dbReference>
<dbReference type="GO" id="GO:0004601">
    <property type="term" value="F:peroxidase activity"/>
    <property type="evidence" value="ECO:0007669"/>
    <property type="project" value="UniProtKB-KW"/>
</dbReference>
<keyword evidence="13" id="KW-0275">Fatty acid biosynthesis</keyword>
<dbReference type="SUPFAM" id="SSF48113">
    <property type="entry name" value="Heme-dependent peroxidases"/>
    <property type="match status" value="1"/>
</dbReference>
<dbReference type="InterPro" id="IPR034815">
    <property type="entry name" value="A_dioxygenase"/>
</dbReference>
<comment type="cofactor">
    <cofactor evidence="1">
        <name>Ca(2+)</name>
        <dbReference type="ChEBI" id="CHEBI:29108"/>
    </cofactor>
</comment>
<keyword evidence="10" id="KW-0560">Oxidoreductase</keyword>
<dbReference type="InterPro" id="IPR010255">
    <property type="entry name" value="Haem_peroxidase_sf"/>
</dbReference>
<evidence type="ECO:0000313" key="15">
    <source>
        <dbReference type="Proteomes" id="UP000005038"/>
    </source>
</evidence>
<evidence type="ECO:0000256" key="1">
    <source>
        <dbReference type="ARBA" id="ARBA00001913"/>
    </source>
</evidence>
<evidence type="ECO:0000256" key="8">
    <source>
        <dbReference type="ARBA" id="ARBA00022832"/>
    </source>
</evidence>
<keyword evidence="4" id="KW-0349">Heme</keyword>
<evidence type="ECO:0000256" key="2">
    <source>
        <dbReference type="ARBA" id="ARBA00022516"/>
    </source>
</evidence>
<dbReference type="InterPro" id="IPR037120">
    <property type="entry name" value="Haem_peroxidase_sf_animal"/>
</dbReference>
<dbReference type="PROSITE" id="PS50292">
    <property type="entry name" value="PEROXIDASE_3"/>
    <property type="match status" value="1"/>
</dbReference>
<dbReference type="InterPro" id="IPR050783">
    <property type="entry name" value="Oxylipin_biosynth_metab"/>
</dbReference>
<dbReference type="Proteomes" id="UP000005038">
    <property type="component" value="Unassembled WGS sequence"/>
</dbReference>
<keyword evidence="12" id="KW-0443">Lipid metabolism</keyword>
<evidence type="ECO:0000256" key="10">
    <source>
        <dbReference type="ARBA" id="ARBA00023002"/>
    </source>
</evidence>
<gene>
    <name evidence="14" type="ORF">GOOTI_077_00130</name>
</gene>
<evidence type="ECO:0000256" key="5">
    <source>
        <dbReference type="ARBA" id="ARBA00022723"/>
    </source>
</evidence>
<comment type="caution">
    <text evidence="14">The sequence shown here is derived from an EMBL/GenBank/DDBJ whole genome shotgun (WGS) entry which is preliminary data.</text>
</comment>